<protein>
    <recommendedName>
        <fullName evidence="1">Reverse transcriptase domain-containing protein</fullName>
    </recommendedName>
</protein>
<dbReference type="Proteomes" id="UP000827092">
    <property type="component" value="Unassembled WGS sequence"/>
</dbReference>
<keyword evidence="3" id="KW-1185">Reference proteome</keyword>
<evidence type="ECO:0000259" key="1">
    <source>
        <dbReference type="PROSITE" id="PS50878"/>
    </source>
</evidence>
<dbReference type="InterPro" id="IPR043502">
    <property type="entry name" value="DNA/RNA_pol_sf"/>
</dbReference>
<dbReference type="Pfam" id="PF00078">
    <property type="entry name" value="RVT_1"/>
    <property type="match status" value="1"/>
</dbReference>
<sequence>MSGCVPPALSQPLDVQNSLATYDSVVVGASAPPNLAGSACPEPFSPSPSTSPALDVIAEPLSVNVLSADASLTEELAAISSNLETLLEEESQPASPAPQRIIFNRYRVGAEPDVSAVRLMIFQYLKCLFEAAPAADSPLVVAWAELLVDFDSDLLYAKVSRALDEVIPVISVPKSHRRTTRRPLDNNCGEPLSRREVRKHYYATYQKLFKKNPKRVLEKILDPPSEGVPFPPPSHFSDFWKNVMSLPAGAGSDPDFPDDSFDCDDLSGLWSPIETFKLISLHGALPTRLLQSCTVFIPKTSEAAEPGEFRPISMTSTVTRIFHKILAARLSKLLKLSEEQRAFVSTDGLSQNVILLDLIIQNAKIRLSETHVDSIDLVKAFDSVSHNSIYSAIRALNLPFDFERYIKDLYEGSTTIFQFPGSEETPFHQTCGVRQGDPLSPLLFNMVIEFLIRKLRSYIGIDVDGTLITASAFADDLLLFASTKMGLQLQLDKTVAFLGKCNLVINAQKSFTFSFLVDGRNSRLKIVDSKFIVSNCSLRSMKPGGNFKYLGVYFRTDGLMFFSPVEQIKEWLVLLAKAPLKPQQRLFLLREHLIPKLLHLSVLSRIRVGVLNKVDRVIRAFLRKHLDLPHDAVNAFFHADFNDGGLAIPSFRAIIPEMRLKRLNNVKLAFSSNALSGFVNEVLHTHIRNAMSIALPGSPSAFWRIALLNSVDGAGLSEASKTPGQFNWSRGANLFMSGKDFILCTKLKYNALPSRSRCGRGRNTDRLCRAGCARSETTGHILQVCPRTHGMRVRRHDAIINYAIRGLEQRGFVVAREPLFSTAEGRKKPDLVATKGSSAFIIDAQVVSDSELLRRAHRRKVDKYEDLAPLVLAQFGIQSVLSLSLTLN</sequence>
<dbReference type="PROSITE" id="PS50878">
    <property type="entry name" value="RT_POL"/>
    <property type="match status" value="1"/>
</dbReference>
<evidence type="ECO:0000313" key="2">
    <source>
        <dbReference type="EMBL" id="KAG8179198.1"/>
    </source>
</evidence>
<dbReference type="SUPFAM" id="SSF56672">
    <property type="entry name" value="DNA/RNA polymerases"/>
    <property type="match status" value="1"/>
</dbReference>
<evidence type="ECO:0000313" key="3">
    <source>
        <dbReference type="Proteomes" id="UP000827092"/>
    </source>
</evidence>
<gene>
    <name evidence="2" type="ORF">JTE90_004026</name>
</gene>
<dbReference type="EMBL" id="JAFNEN010000643">
    <property type="protein sequence ID" value="KAG8179198.1"/>
    <property type="molecule type" value="Genomic_DNA"/>
</dbReference>
<organism evidence="2 3">
    <name type="scientific">Oedothorax gibbosus</name>
    <dbReference type="NCBI Taxonomy" id="931172"/>
    <lineage>
        <taxon>Eukaryota</taxon>
        <taxon>Metazoa</taxon>
        <taxon>Ecdysozoa</taxon>
        <taxon>Arthropoda</taxon>
        <taxon>Chelicerata</taxon>
        <taxon>Arachnida</taxon>
        <taxon>Araneae</taxon>
        <taxon>Araneomorphae</taxon>
        <taxon>Entelegynae</taxon>
        <taxon>Araneoidea</taxon>
        <taxon>Linyphiidae</taxon>
        <taxon>Erigoninae</taxon>
        <taxon>Oedothorax</taxon>
    </lineage>
</organism>
<dbReference type="AlphaFoldDB" id="A0AAV6U5S8"/>
<feature type="domain" description="Reverse transcriptase" evidence="1">
    <location>
        <begin position="278"/>
        <end position="554"/>
    </location>
</feature>
<proteinExistence type="predicted"/>
<dbReference type="PANTHER" id="PTHR19446">
    <property type="entry name" value="REVERSE TRANSCRIPTASES"/>
    <property type="match status" value="1"/>
</dbReference>
<dbReference type="GO" id="GO:0071897">
    <property type="term" value="P:DNA biosynthetic process"/>
    <property type="evidence" value="ECO:0007669"/>
    <property type="project" value="UniProtKB-ARBA"/>
</dbReference>
<accession>A0AAV6U5S8</accession>
<dbReference type="InterPro" id="IPR000477">
    <property type="entry name" value="RT_dom"/>
</dbReference>
<dbReference type="CDD" id="cd01650">
    <property type="entry name" value="RT_nLTR_like"/>
    <property type="match status" value="1"/>
</dbReference>
<comment type="caution">
    <text evidence="2">The sequence shown here is derived from an EMBL/GenBank/DDBJ whole genome shotgun (WGS) entry which is preliminary data.</text>
</comment>
<reference evidence="2 3" key="1">
    <citation type="journal article" date="2022" name="Nat. Ecol. Evol.">
        <title>A masculinizing supergene underlies an exaggerated male reproductive morph in a spider.</title>
        <authorList>
            <person name="Hendrickx F."/>
            <person name="De Corte Z."/>
            <person name="Sonet G."/>
            <person name="Van Belleghem S.M."/>
            <person name="Kostlbacher S."/>
            <person name="Vangestel C."/>
        </authorList>
    </citation>
    <scope>NUCLEOTIDE SEQUENCE [LARGE SCALE GENOMIC DNA]</scope>
    <source>
        <strain evidence="2">W744_W776</strain>
    </source>
</reference>
<name>A0AAV6U5S8_9ARAC</name>